<organism evidence="2 3">
    <name type="scientific">Saccharothrix ecbatanensis</name>
    <dbReference type="NCBI Taxonomy" id="1105145"/>
    <lineage>
        <taxon>Bacteria</taxon>
        <taxon>Bacillati</taxon>
        <taxon>Actinomycetota</taxon>
        <taxon>Actinomycetes</taxon>
        <taxon>Pseudonocardiales</taxon>
        <taxon>Pseudonocardiaceae</taxon>
        <taxon>Saccharothrix</taxon>
    </lineage>
</organism>
<comment type="caution">
    <text evidence="2">The sequence shown here is derived from an EMBL/GenBank/DDBJ whole genome shotgun (WGS) entry which is preliminary data.</text>
</comment>
<dbReference type="Pfam" id="PF03013">
    <property type="entry name" value="Pyr_excise"/>
    <property type="match status" value="1"/>
</dbReference>
<dbReference type="EMBL" id="JACHMO010000001">
    <property type="protein sequence ID" value="MBB5805726.1"/>
    <property type="molecule type" value="Genomic_DNA"/>
</dbReference>
<protein>
    <submittedName>
        <fullName evidence="2">Uncharacterized protein</fullName>
    </submittedName>
</protein>
<dbReference type="InterPro" id="IPR004260">
    <property type="entry name" value="Pyr-dimer_DNA_glycosylase"/>
</dbReference>
<accession>A0A7W9HP81</accession>
<dbReference type="NCBIfam" id="NF038085">
    <property type="entry name" value="MSMEG_6728_fam"/>
    <property type="match status" value="1"/>
</dbReference>
<evidence type="ECO:0000313" key="3">
    <source>
        <dbReference type="Proteomes" id="UP000552097"/>
    </source>
</evidence>
<name>A0A7W9HP81_9PSEU</name>
<proteinExistence type="predicted"/>
<keyword evidence="3" id="KW-1185">Reference proteome</keyword>
<feature type="compositionally biased region" description="Basic and acidic residues" evidence="1">
    <location>
        <begin position="235"/>
        <end position="245"/>
    </location>
</feature>
<sequence length="272" mass="30347">MQTFLPCATFSRSAAVLDSRRLGKQRVETLQILRALVWPEYGWKRHPAVLMWRGFTPALVAYGVAVCDEWRRRGHRDGMRAALLDFTGGGVTGDDFTGDFTGGDLAGGELTGGDFTDGNLTGGREPTWSWCLAEGLLPPWLGDDDLHRSHRSALLRKDPDHYRPLFPDVPDDLDYVWPPPVFPMDVPDTPGLIAYRLDRPPLPDLSPPDDLPPPPLDHRPGPSVARAPSEADLAAMRDEATDPRQVRFFRRGQRLPPPTSRFTLRRQLPGKS</sequence>
<dbReference type="RefSeq" id="WP_376775349.1">
    <property type="nucleotide sequence ID" value="NZ_JACHMO010000001.1"/>
</dbReference>
<evidence type="ECO:0000313" key="2">
    <source>
        <dbReference type="EMBL" id="MBB5805726.1"/>
    </source>
</evidence>
<dbReference type="Proteomes" id="UP000552097">
    <property type="component" value="Unassembled WGS sequence"/>
</dbReference>
<feature type="region of interest" description="Disordered" evidence="1">
    <location>
        <begin position="197"/>
        <end position="272"/>
    </location>
</feature>
<feature type="compositionally biased region" description="Pro residues" evidence="1">
    <location>
        <begin position="202"/>
        <end position="215"/>
    </location>
</feature>
<evidence type="ECO:0000256" key="1">
    <source>
        <dbReference type="SAM" id="MobiDB-lite"/>
    </source>
</evidence>
<reference evidence="2 3" key="1">
    <citation type="submission" date="2020-08" db="EMBL/GenBank/DDBJ databases">
        <title>Sequencing the genomes of 1000 actinobacteria strains.</title>
        <authorList>
            <person name="Klenk H.-P."/>
        </authorList>
    </citation>
    <scope>NUCLEOTIDE SEQUENCE [LARGE SCALE GENOMIC DNA]</scope>
    <source>
        <strain evidence="2 3">DSM 45486</strain>
    </source>
</reference>
<gene>
    <name evidence="2" type="ORF">F4560_005494</name>
</gene>
<dbReference type="AlphaFoldDB" id="A0A7W9HP81"/>